<reference evidence="3" key="1">
    <citation type="submission" date="2025-08" db="UniProtKB">
        <authorList>
            <consortium name="RefSeq"/>
        </authorList>
    </citation>
    <scope>IDENTIFICATION</scope>
</reference>
<dbReference type="Gene3D" id="3.30.900.10">
    <property type="entry name" value="HORMA domain"/>
    <property type="match status" value="1"/>
</dbReference>
<evidence type="ECO:0000313" key="2">
    <source>
        <dbReference type="Proteomes" id="UP000504615"/>
    </source>
</evidence>
<dbReference type="CTD" id="40677"/>
<dbReference type="Proteomes" id="UP000504615">
    <property type="component" value="Unplaced"/>
</dbReference>
<organism evidence="2 3">
    <name type="scientific">Pogonomyrmex barbatus</name>
    <name type="common">red harvester ant</name>
    <dbReference type="NCBI Taxonomy" id="144034"/>
    <lineage>
        <taxon>Eukaryota</taxon>
        <taxon>Metazoa</taxon>
        <taxon>Ecdysozoa</taxon>
        <taxon>Arthropoda</taxon>
        <taxon>Hexapoda</taxon>
        <taxon>Insecta</taxon>
        <taxon>Pterygota</taxon>
        <taxon>Neoptera</taxon>
        <taxon>Endopterygota</taxon>
        <taxon>Hymenoptera</taxon>
        <taxon>Apocrita</taxon>
        <taxon>Aculeata</taxon>
        <taxon>Formicoidea</taxon>
        <taxon>Formicidae</taxon>
        <taxon>Myrmicinae</taxon>
        <taxon>Pogonomyrmex</taxon>
    </lineage>
</organism>
<accession>A0A6I9W964</accession>
<sequence length="223" mass="26144">MITLCNVMITICTYTSLSQMSQDKIVGVDILLEFLEIAFNHILFFRKIYPKEIFVKRKIYGITIYVSEHPELNEYLLNVLNAIRELIREDENSVKAINLTFYKNKLPIEKFVFDMIKLQAELTEKDPYYLKTEEALKTICLKLSICGTYLKPIPENSTFSIEIQTYETAHIILSENPKCEDFPWIIKDDVMEMTDKNLLPLKDIRTDCLNFQIYVIEDTANKT</sequence>
<keyword evidence="2" id="KW-1185">Reference proteome</keyword>
<dbReference type="InterPro" id="IPR003511">
    <property type="entry name" value="HORMA_dom"/>
</dbReference>
<dbReference type="InterPro" id="IPR036570">
    <property type="entry name" value="HORMA_dom_sf"/>
</dbReference>
<dbReference type="GeneID" id="105427126"/>
<proteinExistence type="predicted"/>
<name>A0A6I9W964_9HYME</name>
<dbReference type="OrthoDB" id="21254at2759"/>
<evidence type="ECO:0000313" key="3">
    <source>
        <dbReference type="RefSeq" id="XP_011637041.1"/>
    </source>
</evidence>
<dbReference type="SUPFAM" id="SSF56019">
    <property type="entry name" value="The spindle assembly checkpoint protein mad2"/>
    <property type="match status" value="1"/>
</dbReference>
<dbReference type="GO" id="GO:0016035">
    <property type="term" value="C:zeta DNA polymerase complex"/>
    <property type="evidence" value="ECO:0007669"/>
    <property type="project" value="TreeGrafter"/>
</dbReference>
<gene>
    <name evidence="3" type="primary">LOC105427126</name>
</gene>
<dbReference type="KEGG" id="pbar:105427126"/>
<dbReference type="Pfam" id="PF02301">
    <property type="entry name" value="HORMA"/>
    <property type="match status" value="1"/>
</dbReference>
<dbReference type="PANTHER" id="PTHR11842:SF10">
    <property type="entry name" value="MITOTIC SPINDLE ASSEMBLY CHECKPOINT PROTEIN MAD2B"/>
    <property type="match status" value="1"/>
</dbReference>
<dbReference type="RefSeq" id="XP_011637041.1">
    <property type="nucleotide sequence ID" value="XM_011638739.2"/>
</dbReference>
<dbReference type="PROSITE" id="PS50815">
    <property type="entry name" value="HORMA"/>
    <property type="match status" value="1"/>
</dbReference>
<protein>
    <submittedName>
        <fullName evidence="3">Mitotic spindle assembly checkpoint protein MAD2B</fullName>
    </submittedName>
</protein>
<dbReference type="PANTHER" id="PTHR11842">
    <property type="entry name" value="MITOTIC SPINDLE ASSEMBLY CHECKPOINT PROTEIN MAD2"/>
    <property type="match status" value="1"/>
</dbReference>
<evidence type="ECO:0000259" key="1">
    <source>
        <dbReference type="PROSITE" id="PS50815"/>
    </source>
</evidence>
<feature type="domain" description="HORMA" evidence="1">
    <location>
        <begin position="25"/>
        <end position="215"/>
    </location>
</feature>
<dbReference type="InterPro" id="IPR045091">
    <property type="entry name" value="Mad2-like"/>
</dbReference>
<dbReference type="AlphaFoldDB" id="A0A6I9W964"/>